<keyword evidence="4" id="KW-1185">Reference proteome</keyword>
<organism evidence="3 4">
    <name type="scientific">Hyunsoonleella aquatilis</name>
    <dbReference type="NCBI Taxonomy" id="2762758"/>
    <lineage>
        <taxon>Bacteria</taxon>
        <taxon>Pseudomonadati</taxon>
        <taxon>Bacteroidota</taxon>
        <taxon>Flavobacteriia</taxon>
        <taxon>Flavobacteriales</taxon>
        <taxon>Flavobacteriaceae</taxon>
    </lineage>
</organism>
<evidence type="ECO:0000313" key="4">
    <source>
        <dbReference type="Proteomes" id="UP000656244"/>
    </source>
</evidence>
<feature type="signal peptide" evidence="2">
    <location>
        <begin position="1"/>
        <end position="23"/>
    </location>
</feature>
<evidence type="ECO:0000256" key="1">
    <source>
        <dbReference type="SAM" id="Phobius"/>
    </source>
</evidence>
<keyword evidence="1" id="KW-0812">Transmembrane</keyword>
<dbReference type="Proteomes" id="UP000656244">
    <property type="component" value="Unassembled WGS sequence"/>
</dbReference>
<feature type="transmembrane region" description="Helical" evidence="1">
    <location>
        <begin position="188"/>
        <end position="209"/>
    </location>
</feature>
<feature type="chain" id="PRO_5037977822" evidence="2">
    <location>
        <begin position="24"/>
        <end position="255"/>
    </location>
</feature>
<keyword evidence="2" id="KW-0732">Signal</keyword>
<accession>A0A923HKB3</accession>
<dbReference type="EMBL" id="JACNMF010000006">
    <property type="protein sequence ID" value="MBC3759872.1"/>
    <property type="molecule type" value="Genomic_DNA"/>
</dbReference>
<reference evidence="3" key="1">
    <citation type="submission" date="2020-08" db="EMBL/GenBank/DDBJ databases">
        <title>Hyunsoonleella sp. strain SJ7 genome sequencing and assembly.</title>
        <authorList>
            <person name="Kim I."/>
        </authorList>
    </citation>
    <scope>NUCLEOTIDE SEQUENCE</scope>
    <source>
        <strain evidence="3">SJ7</strain>
    </source>
</reference>
<gene>
    <name evidence="3" type="ORF">H7U19_15780</name>
</gene>
<sequence length="255" mass="28172">MKTRHLNFVCILLLFLLSNSMFSQENNMFKLIADATEHTFEIVPTALEIAEDAPEALMGISDDFRESYALEPHDPDGAYVLAATMIAIGAGIGFGDNQFGVNQFLYCLHAAYFIRLATMGKSFLYGAVGLALLGTSTDNLTRTLLEPSLRVLMFSPLTMFSQVYLFYGLMFAYAFGTEDFDNGFKYDITLLTAALVVGFAIILSSTLTLKIQTHLVSHTRQTQEPDGGGAKSEINRTWGTIMQNNLLLFALLINL</sequence>
<evidence type="ECO:0000256" key="2">
    <source>
        <dbReference type="SAM" id="SignalP"/>
    </source>
</evidence>
<feature type="transmembrane region" description="Helical" evidence="1">
    <location>
        <begin position="106"/>
        <end position="133"/>
    </location>
</feature>
<comment type="caution">
    <text evidence="3">The sequence shown here is derived from an EMBL/GenBank/DDBJ whole genome shotgun (WGS) entry which is preliminary data.</text>
</comment>
<dbReference type="RefSeq" id="WP_186563838.1">
    <property type="nucleotide sequence ID" value="NZ_JACNMF010000006.1"/>
</dbReference>
<proteinExistence type="predicted"/>
<protein>
    <submittedName>
        <fullName evidence="3">Uncharacterized protein</fullName>
    </submittedName>
</protein>
<evidence type="ECO:0000313" key="3">
    <source>
        <dbReference type="EMBL" id="MBC3759872.1"/>
    </source>
</evidence>
<keyword evidence="1" id="KW-0472">Membrane</keyword>
<keyword evidence="1" id="KW-1133">Transmembrane helix</keyword>
<name>A0A923HKB3_9FLAO</name>
<feature type="transmembrane region" description="Helical" evidence="1">
    <location>
        <begin position="77"/>
        <end position="94"/>
    </location>
</feature>
<dbReference type="AlphaFoldDB" id="A0A923HKB3"/>
<feature type="transmembrane region" description="Helical" evidence="1">
    <location>
        <begin position="153"/>
        <end position="176"/>
    </location>
</feature>